<evidence type="ECO:0000256" key="6">
    <source>
        <dbReference type="ARBA" id="ARBA00022679"/>
    </source>
</evidence>
<evidence type="ECO:0000256" key="1">
    <source>
        <dbReference type="ARBA" id="ARBA00003986"/>
    </source>
</evidence>
<dbReference type="InParanoid" id="A0A7M7MZR2"/>
<dbReference type="CDD" id="cd01998">
    <property type="entry name" value="MnmA_TRMU-like"/>
    <property type="match status" value="1"/>
</dbReference>
<dbReference type="InterPro" id="IPR046884">
    <property type="entry name" value="MnmA-like_central"/>
</dbReference>
<evidence type="ECO:0000256" key="5">
    <source>
        <dbReference type="ARBA" id="ARBA00022555"/>
    </source>
</evidence>
<protein>
    <recommendedName>
        <fullName evidence="4">tRNA-5-taurinomethyluridine 2-sulfurtransferase</fullName>
        <ecNumber evidence="4">2.8.1.14</ecNumber>
    </recommendedName>
</protein>
<dbReference type="Gene3D" id="3.40.50.620">
    <property type="entry name" value="HUPs"/>
    <property type="match status" value="1"/>
</dbReference>
<dbReference type="GeneID" id="100891218"/>
<dbReference type="SUPFAM" id="SSF52402">
    <property type="entry name" value="Adenine nucleotide alpha hydrolases-like"/>
    <property type="match status" value="1"/>
</dbReference>
<dbReference type="Pfam" id="PF03054">
    <property type="entry name" value="tRNA_Me_trans"/>
    <property type="match status" value="1"/>
</dbReference>
<evidence type="ECO:0000256" key="12">
    <source>
        <dbReference type="ARBA" id="ARBA00049564"/>
    </source>
</evidence>
<dbReference type="NCBIfam" id="TIGR00420">
    <property type="entry name" value="trmU"/>
    <property type="match status" value="1"/>
</dbReference>
<dbReference type="GO" id="GO:0005739">
    <property type="term" value="C:mitochondrion"/>
    <property type="evidence" value="ECO:0000318"/>
    <property type="project" value="GO_Central"/>
</dbReference>
<dbReference type="Gene3D" id="2.40.30.10">
    <property type="entry name" value="Translation factors"/>
    <property type="match status" value="1"/>
</dbReference>
<comment type="similarity">
    <text evidence="3">Belongs to the MnmA/TRMU family.</text>
</comment>
<dbReference type="NCBIfam" id="NF001138">
    <property type="entry name" value="PRK00143.1"/>
    <property type="match status" value="1"/>
</dbReference>
<sequence>MAKAKHIVCAMSGGVDSSVAAWISKSKGFRVTGLFMRNWDVLDETGVCTADRDCEDAQNACEILKIPFHQVNFVQEYWHDVFSKFLRQYQQGFTPNPDILCNKYIKFDKFLDHAMTKFDADGLATGHYAQRSIGEQFLYDKDSASKGVKLLKAADSWKDQTFFLSQITQNALGKTLFPVGHLTKDVVKRIAHEVGLKRAAQRKESMGICFIGRRHFPTFIKEYLEPKQGSFISVEDNKTVGEHQGHFLFTLGQGANIGGMKERWFVVDKDAENNTVFVAPTTHHPALFHETLMTGPVHWIHQPPRELLEDQMMDCDFRFQHVHGLTKCTLTLSSMGSVIVSLSKPMRALTPGQYAVFYLGDECLGSAVIMKRGPSLYEMNWKKYQSGEWKTEWLSS</sequence>
<keyword evidence="10" id="KW-0694">RNA-binding</keyword>
<dbReference type="Pfam" id="PF20259">
    <property type="entry name" value="tRNA_Me_trans_M"/>
    <property type="match status" value="1"/>
</dbReference>
<keyword evidence="7" id="KW-0819">tRNA processing</keyword>
<feature type="domain" description="tRNA-specific 2-thiouridylase MnmA-like central" evidence="14">
    <location>
        <begin position="218"/>
        <end position="279"/>
    </location>
</feature>
<evidence type="ECO:0000256" key="3">
    <source>
        <dbReference type="ARBA" id="ARBA00006191"/>
    </source>
</evidence>
<name>A0A7M7MZR2_STRPU</name>
<dbReference type="OMA" id="LFMRNWN"/>
<dbReference type="HAMAP" id="MF_00144">
    <property type="entry name" value="tRNA_thiouridyl_MnmA"/>
    <property type="match status" value="1"/>
</dbReference>
<dbReference type="RefSeq" id="XP_030828917.1">
    <property type="nucleotide sequence ID" value="XM_030973057.1"/>
</dbReference>
<keyword evidence="11" id="KW-1015">Disulfide bond</keyword>
<keyword evidence="6" id="KW-0808">Transferase</keyword>
<proteinExistence type="inferred from homology"/>
<evidence type="ECO:0000256" key="2">
    <source>
        <dbReference type="ARBA" id="ARBA00004173"/>
    </source>
</evidence>
<evidence type="ECO:0000259" key="14">
    <source>
        <dbReference type="Pfam" id="PF20259"/>
    </source>
</evidence>
<dbReference type="InterPro" id="IPR014729">
    <property type="entry name" value="Rossmann-like_a/b/a_fold"/>
</dbReference>
<comment type="subcellular location">
    <subcellularLocation>
        <location evidence="2">Mitochondrion</location>
    </subcellularLocation>
</comment>
<evidence type="ECO:0000256" key="7">
    <source>
        <dbReference type="ARBA" id="ARBA00022694"/>
    </source>
</evidence>
<dbReference type="PANTHER" id="PTHR11933:SF5">
    <property type="entry name" value="MITOCHONDRIAL TRNA-SPECIFIC 2-THIOURIDYLASE 1"/>
    <property type="match status" value="1"/>
</dbReference>
<reference evidence="16" key="1">
    <citation type="submission" date="2015-02" db="EMBL/GenBank/DDBJ databases">
        <title>Genome sequencing for Strongylocentrotus purpuratus.</title>
        <authorList>
            <person name="Murali S."/>
            <person name="Liu Y."/>
            <person name="Vee V."/>
            <person name="English A."/>
            <person name="Wang M."/>
            <person name="Skinner E."/>
            <person name="Han Y."/>
            <person name="Muzny D.M."/>
            <person name="Worley K.C."/>
            <person name="Gibbs R.A."/>
        </authorList>
    </citation>
    <scope>NUCLEOTIDE SEQUENCE</scope>
</reference>
<dbReference type="FunFam" id="2.30.30.280:FF:000001">
    <property type="entry name" value="tRNA-specific 2-thiouridylase MnmA"/>
    <property type="match status" value="1"/>
</dbReference>
<evidence type="ECO:0000256" key="4">
    <source>
        <dbReference type="ARBA" id="ARBA00011953"/>
    </source>
</evidence>
<dbReference type="Gene3D" id="2.30.30.280">
    <property type="entry name" value="Adenine nucleotide alpha hydrolases-like domains"/>
    <property type="match status" value="1"/>
</dbReference>
<dbReference type="InterPro" id="IPR046885">
    <property type="entry name" value="MnmA-like_C"/>
</dbReference>
<dbReference type="FunFam" id="3.40.50.620:FF:000104">
    <property type="entry name" value="Mitochondrial tRNA-specific 2-thiouridylase 1"/>
    <property type="match status" value="1"/>
</dbReference>
<dbReference type="AlphaFoldDB" id="A0A7M7MZR2"/>
<dbReference type="EC" id="2.8.1.14" evidence="4"/>
<dbReference type="GO" id="GO:0000049">
    <property type="term" value="F:tRNA binding"/>
    <property type="evidence" value="ECO:0007669"/>
    <property type="project" value="UniProtKB-KW"/>
</dbReference>
<comment type="function">
    <text evidence="1">Catalyzes the 2-thiolation of uridine at the wobble position (U34) of mitochondrial tRNA(Lys), tRNA(Glu) and tRNA(Gln). Required for the formation of 5-taurinomethyl-2-thiouridine (tm5s2U) of mitochondrial tRNA(Lys), tRNA(Glu), and tRNA(Gln) at the wobble position. ATP is required to activate the C2 atom of the wobble base.</text>
</comment>
<comment type="catalytic activity">
    <reaction evidence="12">
        <text>5-taurinomethyluridine(34) in tRNA + S-sulfanyl-L-cysteinyl-[protein] + AH2 + ATP = 5-taurinomethyl-2-thiouridine(34) in tRNA + L-cysteinyl-[protein] + A + AMP + diphosphate + H(+)</text>
        <dbReference type="Rhea" id="RHEA:47040"/>
        <dbReference type="Rhea" id="RHEA-COMP:10131"/>
        <dbReference type="Rhea" id="RHEA-COMP:11726"/>
        <dbReference type="Rhea" id="RHEA-COMP:11732"/>
        <dbReference type="Rhea" id="RHEA-COMP:11733"/>
        <dbReference type="ChEBI" id="CHEBI:13193"/>
        <dbReference type="ChEBI" id="CHEBI:15378"/>
        <dbReference type="ChEBI" id="CHEBI:17499"/>
        <dbReference type="ChEBI" id="CHEBI:29950"/>
        <dbReference type="ChEBI" id="CHEBI:30616"/>
        <dbReference type="ChEBI" id="CHEBI:33019"/>
        <dbReference type="ChEBI" id="CHEBI:61963"/>
        <dbReference type="ChEBI" id="CHEBI:87171"/>
        <dbReference type="ChEBI" id="CHEBI:87172"/>
        <dbReference type="ChEBI" id="CHEBI:456215"/>
        <dbReference type="EC" id="2.8.1.14"/>
    </reaction>
</comment>
<evidence type="ECO:0000313" key="15">
    <source>
        <dbReference type="EnsemblMetazoa" id="XP_030828917"/>
    </source>
</evidence>
<dbReference type="RefSeq" id="XP_030828916.1">
    <property type="nucleotide sequence ID" value="XM_030973056.1"/>
</dbReference>
<evidence type="ECO:0000256" key="8">
    <source>
        <dbReference type="ARBA" id="ARBA00022741"/>
    </source>
</evidence>
<feature type="domain" description="tRNA-specific 2-thiouridylase MnmA-like C-terminal" evidence="13">
    <location>
        <begin position="291"/>
        <end position="369"/>
    </location>
</feature>
<evidence type="ECO:0000256" key="10">
    <source>
        <dbReference type="ARBA" id="ARBA00022884"/>
    </source>
</evidence>
<dbReference type="Proteomes" id="UP000007110">
    <property type="component" value="Unassembled WGS sequence"/>
</dbReference>
<dbReference type="GO" id="GO:0061708">
    <property type="term" value="F:tRNA-5-taurinomethyluridine 2-sulfurtransferase"/>
    <property type="evidence" value="ECO:0007669"/>
    <property type="project" value="UniProtKB-EC"/>
</dbReference>
<dbReference type="FunCoup" id="A0A7M7MZR2">
    <property type="interactions" value="628"/>
</dbReference>
<accession>A0A7M7MZR2</accession>
<keyword evidence="5" id="KW-0820">tRNA-binding</keyword>
<keyword evidence="16" id="KW-1185">Reference proteome</keyword>
<evidence type="ECO:0000256" key="11">
    <source>
        <dbReference type="ARBA" id="ARBA00023157"/>
    </source>
</evidence>
<dbReference type="GO" id="GO:0005524">
    <property type="term" value="F:ATP binding"/>
    <property type="evidence" value="ECO:0007669"/>
    <property type="project" value="UniProtKB-KW"/>
</dbReference>
<dbReference type="PANTHER" id="PTHR11933">
    <property type="entry name" value="TRNA 5-METHYLAMINOMETHYL-2-THIOURIDYLATE -METHYLTRANSFERASE"/>
    <property type="match status" value="1"/>
</dbReference>
<evidence type="ECO:0000313" key="16">
    <source>
        <dbReference type="Proteomes" id="UP000007110"/>
    </source>
</evidence>
<reference evidence="15" key="2">
    <citation type="submission" date="2021-01" db="UniProtKB">
        <authorList>
            <consortium name="EnsemblMetazoa"/>
        </authorList>
    </citation>
    <scope>IDENTIFICATION</scope>
</reference>
<dbReference type="GO" id="GO:0002143">
    <property type="term" value="P:tRNA wobble position uridine thiolation"/>
    <property type="evidence" value="ECO:0000318"/>
    <property type="project" value="GO_Central"/>
</dbReference>
<dbReference type="EnsemblMetazoa" id="XM_030973057">
    <property type="protein sequence ID" value="XP_030828917"/>
    <property type="gene ID" value="LOC100891218"/>
</dbReference>
<dbReference type="InterPro" id="IPR004506">
    <property type="entry name" value="MnmA-like"/>
</dbReference>
<organism evidence="15 16">
    <name type="scientific">Strongylocentrotus purpuratus</name>
    <name type="common">Purple sea urchin</name>
    <dbReference type="NCBI Taxonomy" id="7668"/>
    <lineage>
        <taxon>Eukaryota</taxon>
        <taxon>Metazoa</taxon>
        <taxon>Echinodermata</taxon>
        <taxon>Eleutherozoa</taxon>
        <taxon>Echinozoa</taxon>
        <taxon>Echinoidea</taxon>
        <taxon>Euechinoidea</taxon>
        <taxon>Echinacea</taxon>
        <taxon>Camarodonta</taxon>
        <taxon>Echinidea</taxon>
        <taxon>Strongylocentrotidae</taxon>
        <taxon>Strongylocentrotus</taxon>
    </lineage>
</organism>
<dbReference type="KEGG" id="spu:100891218"/>
<dbReference type="OrthoDB" id="3685at2759"/>
<keyword evidence="8" id="KW-0547">Nucleotide-binding</keyword>
<evidence type="ECO:0000256" key="9">
    <source>
        <dbReference type="ARBA" id="ARBA00022840"/>
    </source>
</evidence>
<evidence type="ECO:0000259" key="13">
    <source>
        <dbReference type="Pfam" id="PF20258"/>
    </source>
</evidence>
<keyword evidence="9" id="KW-0067">ATP-binding</keyword>
<dbReference type="EnsemblMetazoa" id="XM_030973056">
    <property type="protein sequence ID" value="XP_030828916"/>
    <property type="gene ID" value="LOC100891218"/>
</dbReference>
<dbReference type="Pfam" id="PF20258">
    <property type="entry name" value="tRNA_Me_trans_C"/>
    <property type="match status" value="1"/>
</dbReference>
<dbReference type="InterPro" id="IPR023382">
    <property type="entry name" value="MnmA-like_central_sf"/>
</dbReference>